<reference evidence="1" key="1">
    <citation type="submission" date="2021-05" db="EMBL/GenBank/DDBJ databases">
        <authorList>
            <person name="Pan Q."/>
            <person name="Jouanno E."/>
            <person name="Zahm M."/>
            <person name="Klopp C."/>
            <person name="Cabau C."/>
            <person name="Louis A."/>
            <person name="Berthelot C."/>
            <person name="Parey E."/>
            <person name="Roest Crollius H."/>
            <person name="Montfort J."/>
            <person name="Robinson-Rechavi M."/>
            <person name="Bouchez O."/>
            <person name="Lampietro C."/>
            <person name="Lopez Roques C."/>
            <person name="Donnadieu C."/>
            <person name="Postlethwait J."/>
            <person name="Bobe J."/>
            <person name="Dillon D."/>
            <person name="Chandos A."/>
            <person name="von Hippel F."/>
            <person name="Guiguen Y."/>
        </authorList>
    </citation>
    <scope>NUCLEOTIDE SEQUENCE</scope>
    <source>
        <strain evidence="1">YG-Jan2019</strain>
    </source>
</reference>
<sequence length="115" mass="12314">MTFQYTVLWHTEAPKKKAARFKNLAEAASVARSAPGELPLIGNSSGEYKEAPGAQAVEEGELDEEAKGHSGGEIKLTGAREKRDLQQSERAPQQAGVSLTAALLQQHSSPDKKSN</sequence>
<evidence type="ECO:0000313" key="1">
    <source>
        <dbReference type="EMBL" id="KAJ7985293.1"/>
    </source>
</evidence>
<dbReference type="EMBL" id="CM055763">
    <property type="protein sequence ID" value="KAJ7985293.1"/>
    <property type="molecule type" value="Genomic_DNA"/>
</dbReference>
<protein>
    <submittedName>
        <fullName evidence="1">Uncharacterized protein</fullName>
    </submittedName>
</protein>
<name>A0ACC2F1T4_DALPE</name>
<organism evidence="1 2">
    <name type="scientific">Dallia pectoralis</name>
    <name type="common">Alaska blackfish</name>
    <dbReference type="NCBI Taxonomy" id="75939"/>
    <lineage>
        <taxon>Eukaryota</taxon>
        <taxon>Metazoa</taxon>
        <taxon>Chordata</taxon>
        <taxon>Craniata</taxon>
        <taxon>Vertebrata</taxon>
        <taxon>Euteleostomi</taxon>
        <taxon>Actinopterygii</taxon>
        <taxon>Neopterygii</taxon>
        <taxon>Teleostei</taxon>
        <taxon>Protacanthopterygii</taxon>
        <taxon>Esociformes</taxon>
        <taxon>Umbridae</taxon>
        <taxon>Dallia</taxon>
    </lineage>
</organism>
<proteinExistence type="predicted"/>
<accession>A0ACC2F1T4</accession>
<gene>
    <name evidence="1" type="ORF">DPEC_G00350570</name>
</gene>
<dbReference type="Proteomes" id="UP001157502">
    <property type="component" value="Chromosome 36"/>
</dbReference>
<keyword evidence="2" id="KW-1185">Reference proteome</keyword>
<comment type="caution">
    <text evidence="1">The sequence shown here is derived from an EMBL/GenBank/DDBJ whole genome shotgun (WGS) entry which is preliminary data.</text>
</comment>
<evidence type="ECO:0000313" key="2">
    <source>
        <dbReference type="Proteomes" id="UP001157502"/>
    </source>
</evidence>